<dbReference type="AlphaFoldDB" id="A0A0P8D715"/>
<keyword evidence="4 6" id="KW-0520">NAD</keyword>
<reference evidence="8 9" key="1">
    <citation type="submission" date="2015-09" db="EMBL/GenBank/DDBJ databases">
        <title>Identification and resolution of microdiversity through metagenomic sequencing of parallel consortia.</title>
        <authorList>
            <person name="Nelson W.C."/>
            <person name="Romine M.F."/>
            <person name="Lindemann S.R."/>
        </authorList>
    </citation>
    <scope>NUCLEOTIDE SEQUENCE [LARGE SCALE GENOMIC DNA]</scope>
    <source>
        <strain evidence="8">Ana</strain>
    </source>
</reference>
<dbReference type="GO" id="GO:0016655">
    <property type="term" value="F:oxidoreductase activity, acting on NAD(P)H, quinone or similar compound as acceptor"/>
    <property type="evidence" value="ECO:0007669"/>
    <property type="project" value="InterPro"/>
</dbReference>
<organism evidence="8 9">
    <name type="scientific">Phormidesmis priestleyi Ana</name>
    <dbReference type="NCBI Taxonomy" id="1666911"/>
    <lineage>
        <taxon>Bacteria</taxon>
        <taxon>Bacillati</taxon>
        <taxon>Cyanobacteriota</taxon>
        <taxon>Cyanophyceae</taxon>
        <taxon>Leptolyngbyales</taxon>
        <taxon>Leptolyngbyaceae</taxon>
        <taxon>Phormidesmis</taxon>
    </lineage>
</organism>
<dbReference type="GO" id="GO:0016652">
    <property type="term" value="F:oxidoreductase activity, acting on NAD(P)H as acceptor"/>
    <property type="evidence" value="ECO:0007669"/>
    <property type="project" value="UniProtKB-UniRule"/>
</dbReference>
<accession>A0A0P8D715</accession>
<feature type="domain" description="Flavodoxin-like fold" evidence="7">
    <location>
        <begin position="3"/>
        <end position="202"/>
    </location>
</feature>
<evidence type="ECO:0000256" key="4">
    <source>
        <dbReference type="ARBA" id="ARBA00023027"/>
    </source>
</evidence>
<evidence type="ECO:0000313" key="9">
    <source>
        <dbReference type="Proteomes" id="UP000050465"/>
    </source>
</evidence>
<feature type="binding site" evidence="6">
    <location>
        <begin position="96"/>
        <end position="99"/>
    </location>
    <ligand>
        <name>FMN</name>
        <dbReference type="ChEBI" id="CHEBI:58210"/>
    </ligand>
</feature>
<dbReference type="PATRIC" id="fig|1666911.3.peg.4580"/>
<comment type="catalytic activity">
    <reaction evidence="5">
        <text>N,N-dimethyl-1,4-phenylenediamine + anthranilate + 2 NAD(+) = 2-(4-dimethylaminophenyl)diazenylbenzoate + 2 NADH + 2 H(+)</text>
        <dbReference type="Rhea" id="RHEA:55872"/>
        <dbReference type="ChEBI" id="CHEBI:15378"/>
        <dbReference type="ChEBI" id="CHEBI:15783"/>
        <dbReference type="ChEBI" id="CHEBI:16567"/>
        <dbReference type="ChEBI" id="CHEBI:57540"/>
        <dbReference type="ChEBI" id="CHEBI:57945"/>
        <dbReference type="ChEBI" id="CHEBI:71579"/>
        <dbReference type="EC" id="1.7.1.17"/>
    </reaction>
    <physiologicalReaction direction="right-to-left" evidence="5">
        <dbReference type="Rhea" id="RHEA:55874"/>
    </physiologicalReaction>
</comment>
<comment type="catalytic activity">
    <reaction evidence="6">
        <text>2 a quinone + NADH + H(+) = 2 a 1,4-benzosemiquinone + NAD(+)</text>
        <dbReference type="Rhea" id="RHEA:65952"/>
        <dbReference type="ChEBI" id="CHEBI:15378"/>
        <dbReference type="ChEBI" id="CHEBI:57540"/>
        <dbReference type="ChEBI" id="CHEBI:57945"/>
        <dbReference type="ChEBI" id="CHEBI:132124"/>
        <dbReference type="ChEBI" id="CHEBI:134225"/>
    </reaction>
</comment>
<evidence type="ECO:0000256" key="5">
    <source>
        <dbReference type="ARBA" id="ARBA00048542"/>
    </source>
</evidence>
<evidence type="ECO:0000256" key="2">
    <source>
        <dbReference type="ARBA" id="ARBA00022643"/>
    </source>
</evidence>
<evidence type="ECO:0000259" key="7">
    <source>
        <dbReference type="Pfam" id="PF02525"/>
    </source>
</evidence>
<dbReference type="GO" id="GO:0009055">
    <property type="term" value="F:electron transfer activity"/>
    <property type="evidence" value="ECO:0007669"/>
    <property type="project" value="UniProtKB-UniRule"/>
</dbReference>
<sequence>MTHLLHVDASPRGDRSVSRALTKAFMTSWEDLHPHDLVTYRDIGRDPVPLIDERWIAAAFSDPAQHTPEQTAAIQVSNELIDEFLAADCYIFGVPMYNFSSPAGFKAYLDQIVRVGRTFSVEADGSYRGLATGKKLLVITARSGSYPPETAAHAYDLQVPYLHLIFGFMGITDITVIHADNLAAGDEARRQSLAQAKTTLQAVMTEWSAR</sequence>
<dbReference type="InterPro" id="IPR023048">
    <property type="entry name" value="NADH:quinone_OxRdtase_FMN_depd"/>
</dbReference>
<dbReference type="STRING" id="1666911.HLUCCA11_22800"/>
<comment type="subunit">
    <text evidence="6">Homodimer.</text>
</comment>
<evidence type="ECO:0000256" key="1">
    <source>
        <dbReference type="ARBA" id="ARBA00022630"/>
    </source>
</evidence>
<feature type="binding site" evidence="6">
    <location>
        <position position="10"/>
    </location>
    <ligand>
        <name>FMN</name>
        <dbReference type="ChEBI" id="CHEBI:58210"/>
    </ligand>
</feature>
<gene>
    <name evidence="8" type="primary">acpD-2</name>
    <name evidence="6" type="synonym">azoR</name>
    <name evidence="8" type="ORF">HLUCCA11_22800</name>
</gene>
<comment type="cofactor">
    <cofactor evidence="6">
        <name>FMN</name>
        <dbReference type="ChEBI" id="CHEBI:58210"/>
    </cofactor>
    <text evidence="6">Binds 1 FMN per subunit.</text>
</comment>
<dbReference type="PANTHER" id="PTHR43741">
    <property type="entry name" value="FMN-DEPENDENT NADH-AZOREDUCTASE 1"/>
    <property type="match status" value="1"/>
</dbReference>
<dbReference type="HAMAP" id="MF_01216">
    <property type="entry name" value="Azoreductase_type1"/>
    <property type="match status" value="1"/>
</dbReference>
<dbReference type="GO" id="GO:0010181">
    <property type="term" value="F:FMN binding"/>
    <property type="evidence" value="ECO:0007669"/>
    <property type="project" value="UniProtKB-UniRule"/>
</dbReference>
<dbReference type="EC" id="1.6.5.-" evidence="6"/>
<protein>
    <recommendedName>
        <fullName evidence="6">FMN dependent NADH:quinone oxidoreductase</fullName>
        <ecNumber evidence="6">1.6.5.-</ecNumber>
    </recommendedName>
    <alternativeName>
        <fullName evidence="6">Azo-dye reductase</fullName>
    </alternativeName>
    <alternativeName>
        <fullName evidence="6">FMN-dependent NADH-azo compound oxidoreductase</fullName>
    </alternativeName>
    <alternativeName>
        <fullName evidence="6">FMN-dependent NADH-azoreductase</fullName>
        <ecNumber evidence="6">1.7.1.17</ecNumber>
    </alternativeName>
</protein>
<name>A0A0P8D715_9CYAN</name>
<comment type="caution">
    <text evidence="6">Lacks conserved residue(s) required for the propagation of feature annotation.</text>
</comment>
<evidence type="ECO:0000256" key="3">
    <source>
        <dbReference type="ARBA" id="ARBA00023002"/>
    </source>
</evidence>
<dbReference type="InterPro" id="IPR029039">
    <property type="entry name" value="Flavoprotein-like_sf"/>
</dbReference>
<dbReference type="Proteomes" id="UP000050465">
    <property type="component" value="Unassembled WGS sequence"/>
</dbReference>
<dbReference type="InterPro" id="IPR003680">
    <property type="entry name" value="Flavodoxin_fold"/>
</dbReference>
<dbReference type="EC" id="1.7.1.17" evidence="6"/>
<dbReference type="SUPFAM" id="SSF52218">
    <property type="entry name" value="Flavoproteins"/>
    <property type="match status" value="1"/>
</dbReference>
<evidence type="ECO:0000256" key="6">
    <source>
        <dbReference type="HAMAP-Rule" id="MF_01216"/>
    </source>
</evidence>
<proteinExistence type="inferred from homology"/>
<dbReference type="EMBL" id="LJZR01000078">
    <property type="protein sequence ID" value="KPQ31889.1"/>
    <property type="molecule type" value="Genomic_DNA"/>
</dbReference>
<dbReference type="PANTHER" id="PTHR43741:SF2">
    <property type="entry name" value="FMN-DEPENDENT NADH:QUINONE OXIDOREDUCTASE"/>
    <property type="match status" value="1"/>
</dbReference>
<comment type="similarity">
    <text evidence="6">Belongs to the azoreductase type 1 family.</text>
</comment>
<comment type="function">
    <text evidence="6">Quinone reductase that provides resistance to thiol-specific stress caused by electrophilic quinones.</text>
</comment>
<keyword evidence="2 6" id="KW-0288">FMN</keyword>
<keyword evidence="3 6" id="KW-0560">Oxidoreductase</keyword>
<comment type="caution">
    <text evidence="8">The sequence shown here is derived from an EMBL/GenBank/DDBJ whole genome shotgun (WGS) entry which is preliminary data.</text>
</comment>
<dbReference type="Pfam" id="PF02525">
    <property type="entry name" value="Flavodoxin_2"/>
    <property type="match status" value="1"/>
</dbReference>
<dbReference type="InterPro" id="IPR050104">
    <property type="entry name" value="FMN-dep_NADH:Q_OxRdtase_AzoR1"/>
</dbReference>
<dbReference type="Gene3D" id="3.40.50.360">
    <property type="match status" value="1"/>
</dbReference>
<comment type="function">
    <text evidence="6">Also exhibits azoreductase activity. Catalyzes the reductive cleavage of the azo bond in aromatic azo compounds to the corresponding amines.</text>
</comment>
<evidence type="ECO:0000313" key="8">
    <source>
        <dbReference type="EMBL" id="KPQ31889.1"/>
    </source>
</evidence>
<keyword evidence="1 6" id="KW-0285">Flavoprotein</keyword>
<feature type="binding site" evidence="6">
    <location>
        <begin position="16"/>
        <end position="18"/>
    </location>
    <ligand>
        <name>FMN</name>
        <dbReference type="ChEBI" id="CHEBI:58210"/>
    </ligand>
</feature>